<gene>
    <name evidence="2" type="ORF">Psi01_33770</name>
</gene>
<dbReference type="InterPro" id="IPR052544">
    <property type="entry name" value="Bacteriocin_Proc_Enz"/>
</dbReference>
<dbReference type="InterPro" id="IPR000415">
    <property type="entry name" value="Nitroreductase-like"/>
</dbReference>
<evidence type="ECO:0000313" key="2">
    <source>
        <dbReference type="EMBL" id="GIH92747.1"/>
    </source>
</evidence>
<dbReference type="Proteomes" id="UP000619788">
    <property type="component" value="Unassembled WGS sequence"/>
</dbReference>
<dbReference type="PANTHER" id="PTHR43745">
    <property type="entry name" value="NITROREDUCTASE MJ1384-RELATED"/>
    <property type="match status" value="1"/>
</dbReference>
<dbReference type="CDD" id="cd02142">
    <property type="entry name" value="McbC_SagB-like_oxidoreductase"/>
    <property type="match status" value="1"/>
</dbReference>
<feature type="domain" description="Nitroreductase" evidence="1">
    <location>
        <begin position="167"/>
        <end position="351"/>
    </location>
</feature>
<keyword evidence="3" id="KW-1185">Reference proteome</keyword>
<dbReference type="PANTHER" id="PTHR43745:SF2">
    <property type="entry name" value="NITROREDUCTASE MJ1384-RELATED"/>
    <property type="match status" value="1"/>
</dbReference>
<reference evidence="2 3" key="1">
    <citation type="submission" date="2021-01" db="EMBL/GenBank/DDBJ databases">
        <title>Whole genome shotgun sequence of Planobispora siamensis NBRC 107568.</title>
        <authorList>
            <person name="Komaki H."/>
            <person name="Tamura T."/>
        </authorList>
    </citation>
    <scope>NUCLEOTIDE SEQUENCE [LARGE SCALE GENOMIC DNA]</scope>
    <source>
        <strain evidence="2 3">NBRC 107568</strain>
    </source>
</reference>
<name>A0A8J3WLP7_9ACTN</name>
<evidence type="ECO:0000259" key="1">
    <source>
        <dbReference type="Pfam" id="PF00881"/>
    </source>
</evidence>
<dbReference type="InterPro" id="IPR020051">
    <property type="entry name" value="SagB-type_dehydrogenase"/>
</dbReference>
<dbReference type="Pfam" id="PF00881">
    <property type="entry name" value="Nitroreductase"/>
    <property type="match status" value="1"/>
</dbReference>
<dbReference type="AlphaFoldDB" id="A0A8J3WLP7"/>
<dbReference type="NCBIfam" id="TIGR03605">
    <property type="entry name" value="antibiot_sagB"/>
    <property type="match status" value="1"/>
</dbReference>
<protein>
    <recommendedName>
        <fullName evidence="1">Nitroreductase domain-containing protein</fullName>
    </recommendedName>
</protein>
<dbReference type="InterPro" id="IPR029479">
    <property type="entry name" value="Nitroreductase"/>
</dbReference>
<dbReference type="RefSeq" id="WP_204064954.1">
    <property type="nucleotide sequence ID" value="NZ_BOOJ01000029.1"/>
</dbReference>
<proteinExistence type="predicted"/>
<dbReference type="SUPFAM" id="SSF55469">
    <property type="entry name" value="FMN-dependent nitroreductase-like"/>
    <property type="match status" value="1"/>
</dbReference>
<sequence>MEEVKTAACAVMFWQDGKLVWDDYLRQRQFALTGQSERVVRWFCEWRDLESARLLGERALEIAGRLLETGVLIRRDSPEDLAERELLAEWGAFGPATRYLHFGARTTAEARYVDLADDEAYFTRKARTDPPPPVAKTYPDRPLVGLPEGRVTGADWPRPGLVEALYGRRSTRSFTAEPVSLEAVGEILRLAGGVVEELWHPELGPVLFRSGPSAGARHPLELYLYADRVEGLEAGLYHFSPTRGGLEPVGPAVPYDVRLAATGGQHWLADGAAMIVHTAVLARTRWRYAGRRAYRDVLIELGHLSQTVLLAATALGLGSVFGTAVRDEELERLLGLTGSGEPVLGVTAIGHASAPEDAGP</sequence>
<dbReference type="EMBL" id="BOOJ01000029">
    <property type="protein sequence ID" value="GIH92747.1"/>
    <property type="molecule type" value="Genomic_DNA"/>
</dbReference>
<evidence type="ECO:0000313" key="3">
    <source>
        <dbReference type="Proteomes" id="UP000619788"/>
    </source>
</evidence>
<comment type="caution">
    <text evidence="2">The sequence shown here is derived from an EMBL/GenBank/DDBJ whole genome shotgun (WGS) entry which is preliminary data.</text>
</comment>
<dbReference type="GO" id="GO:0016491">
    <property type="term" value="F:oxidoreductase activity"/>
    <property type="evidence" value="ECO:0007669"/>
    <property type="project" value="InterPro"/>
</dbReference>
<organism evidence="2 3">
    <name type="scientific">Planobispora siamensis</name>
    <dbReference type="NCBI Taxonomy" id="936338"/>
    <lineage>
        <taxon>Bacteria</taxon>
        <taxon>Bacillati</taxon>
        <taxon>Actinomycetota</taxon>
        <taxon>Actinomycetes</taxon>
        <taxon>Streptosporangiales</taxon>
        <taxon>Streptosporangiaceae</taxon>
        <taxon>Planobispora</taxon>
    </lineage>
</organism>
<dbReference type="Gene3D" id="3.40.109.10">
    <property type="entry name" value="NADH Oxidase"/>
    <property type="match status" value="1"/>
</dbReference>
<accession>A0A8J3WLP7</accession>